<proteinExistence type="predicted"/>
<keyword evidence="3" id="KW-1185">Reference proteome</keyword>
<evidence type="ECO:0000256" key="1">
    <source>
        <dbReference type="SAM" id="MobiDB-lite"/>
    </source>
</evidence>
<dbReference type="Proteomes" id="UP001359559">
    <property type="component" value="Unassembled WGS sequence"/>
</dbReference>
<sequence length="102" mass="11858">MARENGELHNKKDSLQKENEEYKSKVKDLEEKLKQQKDAKQDQYNAKDCSTCTASLHDLKFLQMIIEAESDQVRGHSSQPQEQHPKMIQSLVTLKYVSFFSV</sequence>
<evidence type="ECO:0000313" key="2">
    <source>
        <dbReference type="EMBL" id="KAK7278618.1"/>
    </source>
</evidence>
<organism evidence="2 3">
    <name type="scientific">Clitoria ternatea</name>
    <name type="common">Butterfly pea</name>
    <dbReference type="NCBI Taxonomy" id="43366"/>
    <lineage>
        <taxon>Eukaryota</taxon>
        <taxon>Viridiplantae</taxon>
        <taxon>Streptophyta</taxon>
        <taxon>Embryophyta</taxon>
        <taxon>Tracheophyta</taxon>
        <taxon>Spermatophyta</taxon>
        <taxon>Magnoliopsida</taxon>
        <taxon>eudicotyledons</taxon>
        <taxon>Gunneridae</taxon>
        <taxon>Pentapetalae</taxon>
        <taxon>rosids</taxon>
        <taxon>fabids</taxon>
        <taxon>Fabales</taxon>
        <taxon>Fabaceae</taxon>
        <taxon>Papilionoideae</taxon>
        <taxon>50 kb inversion clade</taxon>
        <taxon>NPAAA clade</taxon>
        <taxon>indigoferoid/millettioid clade</taxon>
        <taxon>Phaseoleae</taxon>
        <taxon>Clitoria</taxon>
    </lineage>
</organism>
<accession>A0AAN9IF59</accession>
<gene>
    <name evidence="2" type="ORF">RJT34_23651</name>
</gene>
<protein>
    <submittedName>
        <fullName evidence="2">Uncharacterized protein</fullName>
    </submittedName>
</protein>
<comment type="caution">
    <text evidence="2">The sequence shown here is derived from an EMBL/GenBank/DDBJ whole genome shotgun (WGS) entry which is preliminary data.</text>
</comment>
<name>A0AAN9IF59_CLITE</name>
<reference evidence="2 3" key="1">
    <citation type="submission" date="2024-01" db="EMBL/GenBank/DDBJ databases">
        <title>The genomes of 5 underutilized Papilionoideae crops provide insights into root nodulation and disease resistance.</title>
        <authorList>
            <person name="Yuan L."/>
        </authorList>
    </citation>
    <scope>NUCLEOTIDE SEQUENCE [LARGE SCALE GENOMIC DNA]</scope>
    <source>
        <strain evidence="2">LY-2023</strain>
        <tissue evidence="2">Leaf</tissue>
    </source>
</reference>
<feature type="compositionally biased region" description="Basic and acidic residues" evidence="1">
    <location>
        <begin position="1"/>
        <end position="41"/>
    </location>
</feature>
<dbReference type="EMBL" id="JAYKXN010000006">
    <property type="protein sequence ID" value="KAK7278618.1"/>
    <property type="molecule type" value="Genomic_DNA"/>
</dbReference>
<feature type="region of interest" description="Disordered" evidence="1">
    <location>
        <begin position="1"/>
        <end position="47"/>
    </location>
</feature>
<dbReference type="AlphaFoldDB" id="A0AAN9IF59"/>
<evidence type="ECO:0000313" key="3">
    <source>
        <dbReference type="Proteomes" id="UP001359559"/>
    </source>
</evidence>